<sequence>MRSLTEVDATDETRLVSGPVGPFKSVISAARALLDLLPSRPLPNANADAALLKSWTPPPLPSPLLRKAQATLRPPNSPTADMSEDRSGSLSPIGYTPVLRRRATERHMSGH</sequence>
<dbReference type="AlphaFoldDB" id="A0A391NQN6"/>
<name>A0A391NQN6_9EUKA</name>
<dbReference type="EMBL" id="BDIP01005096">
    <property type="protein sequence ID" value="GCA63804.1"/>
    <property type="molecule type" value="Genomic_DNA"/>
</dbReference>
<organism evidence="2 3">
    <name type="scientific">Kipferlia bialata</name>
    <dbReference type="NCBI Taxonomy" id="797122"/>
    <lineage>
        <taxon>Eukaryota</taxon>
        <taxon>Metamonada</taxon>
        <taxon>Carpediemonas-like organisms</taxon>
        <taxon>Kipferlia</taxon>
    </lineage>
</organism>
<evidence type="ECO:0000256" key="1">
    <source>
        <dbReference type="SAM" id="MobiDB-lite"/>
    </source>
</evidence>
<reference evidence="2 3" key="1">
    <citation type="journal article" date="2018" name="PLoS ONE">
        <title>The draft genome of Kipferlia bialata reveals reductive genome evolution in fornicate parasites.</title>
        <authorList>
            <person name="Tanifuji G."/>
            <person name="Takabayashi S."/>
            <person name="Kume K."/>
            <person name="Takagi M."/>
            <person name="Nakayama T."/>
            <person name="Kamikawa R."/>
            <person name="Inagaki Y."/>
            <person name="Hashimoto T."/>
        </authorList>
    </citation>
    <scope>NUCLEOTIDE SEQUENCE [LARGE SCALE GENOMIC DNA]</scope>
    <source>
        <strain evidence="2">NY0173</strain>
    </source>
</reference>
<accession>A0A391NQN6</accession>
<proteinExistence type="predicted"/>
<feature type="region of interest" description="Disordered" evidence="1">
    <location>
        <begin position="56"/>
        <end position="111"/>
    </location>
</feature>
<protein>
    <submittedName>
        <fullName evidence="2">Uncharacterized protein</fullName>
    </submittedName>
</protein>
<dbReference type="Proteomes" id="UP000265618">
    <property type="component" value="Unassembled WGS sequence"/>
</dbReference>
<evidence type="ECO:0000313" key="2">
    <source>
        <dbReference type="EMBL" id="GCA63804.1"/>
    </source>
</evidence>
<comment type="caution">
    <text evidence="2">The sequence shown here is derived from an EMBL/GenBank/DDBJ whole genome shotgun (WGS) entry which is preliminary data.</text>
</comment>
<evidence type="ECO:0000313" key="3">
    <source>
        <dbReference type="Proteomes" id="UP000265618"/>
    </source>
</evidence>
<keyword evidence="3" id="KW-1185">Reference proteome</keyword>
<gene>
    <name evidence="2" type="ORF">KIPB_011969</name>
</gene>